<protein>
    <recommendedName>
        <fullName evidence="3">DDE Tnp4 domain-containing protein</fullName>
    </recommendedName>
</protein>
<proteinExistence type="predicted"/>
<organism evidence="1 2">
    <name type="scientific">Phytophthora fragariae</name>
    <dbReference type="NCBI Taxonomy" id="53985"/>
    <lineage>
        <taxon>Eukaryota</taxon>
        <taxon>Sar</taxon>
        <taxon>Stramenopiles</taxon>
        <taxon>Oomycota</taxon>
        <taxon>Peronosporomycetes</taxon>
        <taxon>Peronosporales</taxon>
        <taxon>Peronosporaceae</taxon>
        <taxon>Phytophthora</taxon>
    </lineage>
</organism>
<name>A0A6A3JLI9_9STRA</name>
<comment type="caution">
    <text evidence="1">The sequence shown here is derived from an EMBL/GenBank/DDBJ whole genome shotgun (WGS) entry which is preliminary data.</text>
</comment>
<accession>A0A6A3JLI9</accession>
<gene>
    <name evidence="1" type="ORF">PF011_g16068</name>
</gene>
<evidence type="ECO:0008006" key="3">
    <source>
        <dbReference type="Google" id="ProtNLM"/>
    </source>
</evidence>
<dbReference type="EMBL" id="QXFW01001127">
    <property type="protein sequence ID" value="KAE8996046.1"/>
    <property type="molecule type" value="Genomic_DNA"/>
</dbReference>
<dbReference type="AlphaFoldDB" id="A0A6A3JLI9"/>
<sequence>MVFGLLVCKWRVFKALLEIALKRVPRTILAACILHNWCINRRIIEAGGYCVEEDDDLLDGIEDSRFEQDPPADFTVEPQDSSRYRRVNDSSDLATDMYSHNNSEWVRDAFVGLIENNSIMRPSRNPARRARDQAENQ</sequence>
<dbReference type="Proteomes" id="UP000460718">
    <property type="component" value="Unassembled WGS sequence"/>
</dbReference>
<evidence type="ECO:0000313" key="2">
    <source>
        <dbReference type="Proteomes" id="UP000460718"/>
    </source>
</evidence>
<reference evidence="1 2" key="1">
    <citation type="submission" date="2018-09" db="EMBL/GenBank/DDBJ databases">
        <title>Genomic investigation of the strawberry pathogen Phytophthora fragariae indicates pathogenicity is determined by transcriptional variation in three key races.</title>
        <authorList>
            <person name="Adams T.M."/>
            <person name="Armitage A.D."/>
            <person name="Sobczyk M.K."/>
            <person name="Bates H.J."/>
            <person name="Dunwell J.M."/>
            <person name="Nellist C.F."/>
            <person name="Harrison R.J."/>
        </authorList>
    </citation>
    <scope>NUCLEOTIDE SEQUENCE [LARGE SCALE GENOMIC DNA]</scope>
    <source>
        <strain evidence="1 2">SCRP245</strain>
    </source>
</reference>
<evidence type="ECO:0000313" key="1">
    <source>
        <dbReference type="EMBL" id="KAE8996046.1"/>
    </source>
</evidence>